<organism evidence="2 3">
    <name type="scientific">Eumeta variegata</name>
    <name type="common">Bagworm moth</name>
    <name type="synonym">Eumeta japonica</name>
    <dbReference type="NCBI Taxonomy" id="151549"/>
    <lineage>
        <taxon>Eukaryota</taxon>
        <taxon>Metazoa</taxon>
        <taxon>Ecdysozoa</taxon>
        <taxon>Arthropoda</taxon>
        <taxon>Hexapoda</taxon>
        <taxon>Insecta</taxon>
        <taxon>Pterygota</taxon>
        <taxon>Neoptera</taxon>
        <taxon>Endopterygota</taxon>
        <taxon>Lepidoptera</taxon>
        <taxon>Glossata</taxon>
        <taxon>Ditrysia</taxon>
        <taxon>Tineoidea</taxon>
        <taxon>Psychidae</taxon>
        <taxon>Oiketicinae</taxon>
        <taxon>Eumeta</taxon>
    </lineage>
</organism>
<reference evidence="2 3" key="1">
    <citation type="journal article" date="2019" name="Commun. Biol.">
        <title>The bagworm genome reveals a unique fibroin gene that provides high tensile strength.</title>
        <authorList>
            <person name="Kono N."/>
            <person name="Nakamura H."/>
            <person name="Ohtoshi R."/>
            <person name="Tomita M."/>
            <person name="Numata K."/>
            <person name="Arakawa K."/>
        </authorList>
    </citation>
    <scope>NUCLEOTIDE SEQUENCE [LARGE SCALE GENOMIC DNA]</scope>
</reference>
<accession>A0A4C1WKK0</accession>
<protein>
    <submittedName>
        <fullName evidence="2">Uncharacterized protein</fullName>
    </submittedName>
</protein>
<proteinExistence type="predicted"/>
<keyword evidence="3" id="KW-1185">Reference proteome</keyword>
<sequence>MANEGSKWASRSLWGVPESDPTVEPELTSVTGPRSGAEPTARTADIKNEGNHSVHTRAKPEATQQRAVIRHRYLLLFIATDGALRVQKDKEYVLTRSLNRLIAPGQPWGDI</sequence>
<comment type="caution">
    <text evidence="2">The sequence shown here is derived from an EMBL/GenBank/DDBJ whole genome shotgun (WGS) entry which is preliminary data.</text>
</comment>
<feature type="region of interest" description="Disordered" evidence="1">
    <location>
        <begin position="1"/>
        <end position="63"/>
    </location>
</feature>
<evidence type="ECO:0000313" key="3">
    <source>
        <dbReference type="Proteomes" id="UP000299102"/>
    </source>
</evidence>
<dbReference type="AlphaFoldDB" id="A0A4C1WKK0"/>
<gene>
    <name evidence="2" type="ORF">EVAR_28836_1</name>
</gene>
<dbReference type="EMBL" id="BGZK01000569">
    <property type="protein sequence ID" value="GBP50644.1"/>
    <property type="molecule type" value="Genomic_DNA"/>
</dbReference>
<name>A0A4C1WKK0_EUMVA</name>
<dbReference type="Proteomes" id="UP000299102">
    <property type="component" value="Unassembled WGS sequence"/>
</dbReference>
<evidence type="ECO:0000313" key="2">
    <source>
        <dbReference type="EMBL" id="GBP50644.1"/>
    </source>
</evidence>
<evidence type="ECO:0000256" key="1">
    <source>
        <dbReference type="SAM" id="MobiDB-lite"/>
    </source>
</evidence>